<organism evidence="2 3">
    <name type="scientific">Vasconcelosia minhoensis LEGE 07310</name>
    <dbReference type="NCBI Taxonomy" id="915328"/>
    <lineage>
        <taxon>Bacteria</taxon>
        <taxon>Bacillati</taxon>
        <taxon>Cyanobacteriota</taxon>
        <taxon>Cyanophyceae</taxon>
        <taxon>Nodosilineales</taxon>
        <taxon>Cymatolegaceae</taxon>
        <taxon>Vasconcelosia</taxon>
        <taxon>Vasconcelosia minhoensis</taxon>
    </lineage>
</organism>
<evidence type="ECO:0000313" key="3">
    <source>
        <dbReference type="Proteomes" id="UP000636505"/>
    </source>
</evidence>
<gene>
    <name evidence="2" type="ORF">IQ241_22500</name>
</gene>
<reference evidence="2" key="1">
    <citation type="submission" date="2020-10" db="EMBL/GenBank/DDBJ databases">
        <authorList>
            <person name="Castelo-Branco R."/>
            <person name="Eusebio N."/>
            <person name="Adriana R."/>
            <person name="Vieira A."/>
            <person name="Brugerolle De Fraissinette N."/>
            <person name="Rezende De Castro R."/>
            <person name="Schneider M.P."/>
            <person name="Vasconcelos V."/>
            <person name="Leao P.N."/>
        </authorList>
    </citation>
    <scope>NUCLEOTIDE SEQUENCE</scope>
    <source>
        <strain evidence="2">LEGE 07310</strain>
    </source>
</reference>
<dbReference type="AlphaFoldDB" id="A0A8J7ASN2"/>
<dbReference type="Proteomes" id="UP000636505">
    <property type="component" value="Unassembled WGS sequence"/>
</dbReference>
<keyword evidence="3" id="KW-1185">Reference proteome</keyword>
<keyword evidence="1" id="KW-0812">Transmembrane</keyword>
<feature type="transmembrane region" description="Helical" evidence="1">
    <location>
        <begin position="78"/>
        <end position="97"/>
    </location>
</feature>
<sequence length="321" mass="36056">MLIGVEDKTMALDRKSFHRKLRYQVTATAPQLIADMQEIAEQDSHAERRQGKFISIAVIFGIATFGSLFLGGTALGPYLIVFGLIVTIITGALASSWGRRNIANHRYELAQSLAEMVARDMAPQAMLQMSLDCNRSIQSAKRIDRIPHPRRKGWKIDRYRDPWLQLRGKFLDSTQFDLGLTTLAVSKHGWSRSRSGKSKHKRKNQLKGFEVYLMLTFPRKQYGAITALQSELEAAVKLPEAAQLKQLKVSERQLGMKVKVSGQWPALRKTRSASRARLRPDGQDPIDANALYQLVTQMFLSAYQILNLSRALSQPTAGTSS</sequence>
<feature type="transmembrane region" description="Helical" evidence="1">
    <location>
        <begin position="53"/>
        <end position="72"/>
    </location>
</feature>
<name>A0A8J7ASN2_9CYAN</name>
<keyword evidence="1" id="KW-1133">Transmembrane helix</keyword>
<accession>A0A8J7ASN2</accession>
<dbReference type="EMBL" id="JADEXG010000079">
    <property type="protein sequence ID" value="MBE9080026.1"/>
    <property type="molecule type" value="Genomic_DNA"/>
</dbReference>
<proteinExistence type="predicted"/>
<comment type="caution">
    <text evidence="2">The sequence shown here is derived from an EMBL/GenBank/DDBJ whole genome shotgun (WGS) entry which is preliminary data.</text>
</comment>
<evidence type="ECO:0000313" key="2">
    <source>
        <dbReference type="EMBL" id="MBE9080026.1"/>
    </source>
</evidence>
<evidence type="ECO:0000256" key="1">
    <source>
        <dbReference type="SAM" id="Phobius"/>
    </source>
</evidence>
<keyword evidence="1" id="KW-0472">Membrane</keyword>
<protein>
    <submittedName>
        <fullName evidence="2">Uncharacterized protein</fullName>
    </submittedName>
</protein>